<dbReference type="AlphaFoldDB" id="A0A8E2JUF0"/>
<dbReference type="EMBL" id="KV749392">
    <property type="protein sequence ID" value="OCL09617.1"/>
    <property type="molecule type" value="Genomic_DNA"/>
</dbReference>
<keyword evidence="4 6" id="KW-0472">Membrane</keyword>
<evidence type="ECO:0000256" key="6">
    <source>
        <dbReference type="SAM" id="Phobius"/>
    </source>
</evidence>
<dbReference type="Proteomes" id="UP000250140">
    <property type="component" value="Unassembled WGS sequence"/>
</dbReference>
<evidence type="ECO:0000256" key="3">
    <source>
        <dbReference type="ARBA" id="ARBA00022989"/>
    </source>
</evidence>
<dbReference type="PANTHER" id="PTHR33048:SF57">
    <property type="entry name" value="INTEGRAL MEMBRANE PROTEIN-RELATED"/>
    <property type="match status" value="1"/>
</dbReference>
<evidence type="ECO:0000256" key="5">
    <source>
        <dbReference type="ARBA" id="ARBA00038359"/>
    </source>
</evidence>
<organism evidence="8 9">
    <name type="scientific">Glonium stellatum</name>
    <dbReference type="NCBI Taxonomy" id="574774"/>
    <lineage>
        <taxon>Eukaryota</taxon>
        <taxon>Fungi</taxon>
        <taxon>Dikarya</taxon>
        <taxon>Ascomycota</taxon>
        <taxon>Pezizomycotina</taxon>
        <taxon>Dothideomycetes</taxon>
        <taxon>Pleosporomycetidae</taxon>
        <taxon>Gloniales</taxon>
        <taxon>Gloniaceae</taxon>
        <taxon>Glonium</taxon>
    </lineage>
</organism>
<feature type="transmembrane region" description="Helical" evidence="6">
    <location>
        <begin position="33"/>
        <end position="62"/>
    </location>
</feature>
<gene>
    <name evidence="8" type="ORF">AOQ84DRAFT_259372</name>
</gene>
<dbReference type="GO" id="GO:0016020">
    <property type="term" value="C:membrane"/>
    <property type="evidence" value="ECO:0007669"/>
    <property type="project" value="UniProtKB-SubCell"/>
</dbReference>
<feature type="domain" description="Rhodopsin" evidence="7">
    <location>
        <begin position="6"/>
        <end position="177"/>
    </location>
</feature>
<evidence type="ECO:0000256" key="1">
    <source>
        <dbReference type="ARBA" id="ARBA00004141"/>
    </source>
</evidence>
<evidence type="ECO:0000259" key="7">
    <source>
        <dbReference type="Pfam" id="PF20684"/>
    </source>
</evidence>
<dbReference type="InterPro" id="IPR049326">
    <property type="entry name" value="Rhodopsin_dom_fungi"/>
</dbReference>
<sequence>MLVGIFLWTLSNTCVRVSVLLLYIRIFPVHRLVIFSLFFIICNVLFATGILVSACLLCRPFAYNWNRVTIQGHCGNQLAFNIWMGIINLVFDLIIVILPMPIIWKLQMSIAKKVSIILIFSMGFGLCIITLLRVIETTKIPREGITKGYASVGVLSILEPLLGIVNCCLPVMRPILTAIRG</sequence>
<evidence type="ECO:0000313" key="8">
    <source>
        <dbReference type="EMBL" id="OCL09617.1"/>
    </source>
</evidence>
<feature type="transmembrane region" description="Helical" evidence="6">
    <location>
        <begin position="6"/>
        <end position="26"/>
    </location>
</feature>
<proteinExistence type="inferred from homology"/>
<feature type="transmembrane region" description="Helical" evidence="6">
    <location>
        <begin position="82"/>
        <end position="104"/>
    </location>
</feature>
<dbReference type="OrthoDB" id="10017208at2759"/>
<reference evidence="8 9" key="1">
    <citation type="journal article" date="2016" name="Nat. Commun.">
        <title>Ectomycorrhizal ecology is imprinted in the genome of the dominant symbiotic fungus Cenococcum geophilum.</title>
        <authorList>
            <consortium name="DOE Joint Genome Institute"/>
            <person name="Peter M."/>
            <person name="Kohler A."/>
            <person name="Ohm R.A."/>
            <person name="Kuo A."/>
            <person name="Krutzmann J."/>
            <person name="Morin E."/>
            <person name="Arend M."/>
            <person name="Barry K.W."/>
            <person name="Binder M."/>
            <person name="Choi C."/>
            <person name="Clum A."/>
            <person name="Copeland A."/>
            <person name="Grisel N."/>
            <person name="Haridas S."/>
            <person name="Kipfer T."/>
            <person name="LaButti K."/>
            <person name="Lindquist E."/>
            <person name="Lipzen A."/>
            <person name="Maire R."/>
            <person name="Meier B."/>
            <person name="Mihaltcheva S."/>
            <person name="Molinier V."/>
            <person name="Murat C."/>
            <person name="Poggeler S."/>
            <person name="Quandt C.A."/>
            <person name="Sperisen C."/>
            <person name="Tritt A."/>
            <person name="Tisserant E."/>
            <person name="Crous P.W."/>
            <person name="Henrissat B."/>
            <person name="Nehls U."/>
            <person name="Egli S."/>
            <person name="Spatafora J.W."/>
            <person name="Grigoriev I.V."/>
            <person name="Martin F.M."/>
        </authorList>
    </citation>
    <scope>NUCLEOTIDE SEQUENCE [LARGE SCALE GENOMIC DNA]</scope>
    <source>
        <strain evidence="8 9">CBS 207.34</strain>
    </source>
</reference>
<protein>
    <recommendedName>
        <fullName evidence="7">Rhodopsin domain-containing protein</fullName>
    </recommendedName>
</protein>
<dbReference type="PANTHER" id="PTHR33048">
    <property type="entry name" value="PTH11-LIKE INTEGRAL MEMBRANE PROTEIN (AFU_ORTHOLOGUE AFUA_5G11245)"/>
    <property type="match status" value="1"/>
</dbReference>
<feature type="transmembrane region" description="Helical" evidence="6">
    <location>
        <begin position="148"/>
        <end position="172"/>
    </location>
</feature>
<evidence type="ECO:0000256" key="4">
    <source>
        <dbReference type="ARBA" id="ARBA00023136"/>
    </source>
</evidence>
<evidence type="ECO:0000313" key="9">
    <source>
        <dbReference type="Proteomes" id="UP000250140"/>
    </source>
</evidence>
<name>A0A8E2JUF0_9PEZI</name>
<comment type="subcellular location">
    <subcellularLocation>
        <location evidence="1">Membrane</location>
        <topology evidence="1">Multi-pass membrane protein</topology>
    </subcellularLocation>
</comment>
<keyword evidence="9" id="KW-1185">Reference proteome</keyword>
<evidence type="ECO:0000256" key="2">
    <source>
        <dbReference type="ARBA" id="ARBA00022692"/>
    </source>
</evidence>
<comment type="similarity">
    <text evidence="5">Belongs to the SAT4 family.</text>
</comment>
<dbReference type="Pfam" id="PF20684">
    <property type="entry name" value="Fung_rhodopsin"/>
    <property type="match status" value="1"/>
</dbReference>
<keyword evidence="3 6" id="KW-1133">Transmembrane helix</keyword>
<feature type="non-terminal residue" evidence="8">
    <location>
        <position position="181"/>
    </location>
</feature>
<feature type="transmembrane region" description="Helical" evidence="6">
    <location>
        <begin position="116"/>
        <end position="136"/>
    </location>
</feature>
<keyword evidence="2 6" id="KW-0812">Transmembrane</keyword>
<accession>A0A8E2JUF0</accession>
<dbReference type="InterPro" id="IPR052337">
    <property type="entry name" value="SAT4-like"/>
</dbReference>